<comment type="caution">
    <text evidence="4">The sequence shown here is derived from an EMBL/GenBank/DDBJ whole genome shotgun (WGS) entry which is preliminary data.</text>
</comment>
<dbReference type="GO" id="GO:0008270">
    <property type="term" value="F:zinc ion binding"/>
    <property type="evidence" value="ECO:0007669"/>
    <property type="project" value="UniProtKB-KW"/>
</dbReference>
<feature type="compositionally biased region" description="Basic and acidic residues" evidence="2">
    <location>
        <begin position="53"/>
        <end position="67"/>
    </location>
</feature>
<evidence type="ECO:0000256" key="2">
    <source>
        <dbReference type="SAM" id="MobiDB-lite"/>
    </source>
</evidence>
<evidence type="ECO:0000259" key="3">
    <source>
        <dbReference type="PROSITE" id="PS50158"/>
    </source>
</evidence>
<feature type="compositionally biased region" description="Polar residues" evidence="2">
    <location>
        <begin position="68"/>
        <end position="78"/>
    </location>
</feature>
<dbReference type="Proteomes" id="UP001530400">
    <property type="component" value="Unassembled WGS sequence"/>
</dbReference>
<organism evidence="4 5">
    <name type="scientific">Cyclotella atomus</name>
    <dbReference type="NCBI Taxonomy" id="382360"/>
    <lineage>
        <taxon>Eukaryota</taxon>
        <taxon>Sar</taxon>
        <taxon>Stramenopiles</taxon>
        <taxon>Ochrophyta</taxon>
        <taxon>Bacillariophyta</taxon>
        <taxon>Coscinodiscophyceae</taxon>
        <taxon>Thalassiosirophycidae</taxon>
        <taxon>Stephanodiscales</taxon>
        <taxon>Stephanodiscaceae</taxon>
        <taxon>Cyclotella</taxon>
    </lineage>
</organism>
<dbReference type="InterPro" id="IPR001878">
    <property type="entry name" value="Znf_CCHC"/>
</dbReference>
<dbReference type="PROSITE" id="PS50158">
    <property type="entry name" value="ZF_CCHC"/>
    <property type="match status" value="1"/>
</dbReference>
<feature type="region of interest" description="Disordered" evidence="2">
    <location>
        <begin position="53"/>
        <end position="78"/>
    </location>
</feature>
<keyword evidence="1" id="KW-0862">Zinc</keyword>
<dbReference type="EMBL" id="JALLPJ020000301">
    <property type="protein sequence ID" value="KAL3796097.1"/>
    <property type="molecule type" value="Genomic_DNA"/>
</dbReference>
<reference evidence="4 5" key="1">
    <citation type="submission" date="2024-10" db="EMBL/GenBank/DDBJ databases">
        <title>Updated reference genomes for cyclostephanoid diatoms.</title>
        <authorList>
            <person name="Roberts W.R."/>
            <person name="Alverson A.J."/>
        </authorList>
    </citation>
    <scope>NUCLEOTIDE SEQUENCE [LARGE SCALE GENOMIC DNA]</scope>
    <source>
        <strain evidence="4 5">AJA010-31</strain>
    </source>
</reference>
<dbReference type="InterPro" id="IPR036875">
    <property type="entry name" value="Znf_CCHC_sf"/>
</dbReference>
<evidence type="ECO:0000256" key="1">
    <source>
        <dbReference type="PROSITE-ProRule" id="PRU00047"/>
    </source>
</evidence>
<sequence>MMEKLLTVIIQTSPLPSHPSTSLIDALFHSFDRVDGLKNCTIVILCDGCDRDEAKTQSDDRTCKQDNEGSNYKHGSTLPTETVENYRIYIQQLRDKISTCTPPYCPSNNGSIRLLELPKRYGSANALEAVFDIIANPSTIHEFTCTESNENPAKLEPTPFVMIGQHDNFFVKDVNYLSDILQYMQQHETALWLQCLHFPSTATLNYVEKIKRRYQLDLQPFCREYNYDSRMKGILVPLVFWYGRTHIARWEYYTKKILDEYPLKSGDHLEEIWGTSQLHSLMELKKKNHNEDFRSSFRDVHSVYGNYVFFESDTQQEVLYHLSGRKARAASSATDSYISSITATCNKQKQTTFNPHENSFTTARSAAALVPGISVVSPKSPNNAPKGRFKQRCFQCGEKGHSKNYCPEFAPNDKDSKDAVEILNLS</sequence>
<protein>
    <recommendedName>
        <fullName evidence="3">CCHC-type domain-containing protein</fullName>
    </recommendedName>
</protein>
<evidence type="ECO:0000313" key="5">
    <source>
        <dbReference type="Proteomes" id="UP001530400"/>
    </source>
</evidence>
<gene>
    <name evidence="4" type="ORF">ACHAWO_003253</name>
</gene>
<dbReference type="AlphaFoldDB" id="A0ABD3Q7N6"/>
<feature type="domain" description="CCHC-type" evidence="3">
    <location>
        <begin position="392"/>
        <end position="408"/>
    </location>
</feature>
<proteinExistence type="predicted"/>
<accession>A0ABD3Q7N6</accession>
<keyword evidence="5" id="KW-1185">Reference proteome</keyword>
<keyword evidence="1" id="KW-0479">Metal-binding</keyword>
<keyword evidence="1" id="KW-0863">Zinc-finger</keyword>
<evidence type="ECO:0000313" key="4">
    <source>
        <dbReference type="EMBL" id="KAL3796097.1"/>
    </source>
</evidence>
<name>A0ABD3Q7N6_9STRA</name>
<dbReference type="SUPFAM" id="SSF57756">
    <property type="entry name" value="Retrovirus zinc finger-like domains"/>
    <property type="match status" value="1"/>
</dbReference>